<dbReference type="Proteomes" id="UP000218022">
    <property type="component" value="Unassembled WGS sequence"/>
</dbReference>
<dbReference type="AlphaFoldDB" id="A0A2A4EVY7"/>
<dbReference type="InterPro" id="IPR004963">
    <property type="entry name" value="PAE/NOTUM"/>
</dbReference>
<gene>
    <name evidence="2" type="ORF">BWP39_12405</name>
</gene>
<accession>A0A2A4EVY7</accession>
<protein>
    <submittedName>
        <fullName evidence="2">Pectinacetylesterase</fullName>
    </submittedName>
</protein>
<proteinExistence type="predicted"/>
<comment type="caution">
    <text evidence="2">The sequence shown here is derived from an EMBL/GenBank/DDBJ whole genome shotgun (WGS) entry which is preliminary data.</text>
</comment>
<dbReference type="RefSeq" id="WP_096720529.1">
    <property type="nucleotide sequence ID" value="NZ_MTZV01000004.1"/>
</dbReference>
<evidence type="ECO:0000256" key="1">
    <source>
        <dbReference type="SAM" id="SignalP"/>
    </source>
</evidence>
<dbReference type="SUPFAM" id="SSF53474">
    <property type="entry name" value="alpha/beta-Hydrolases"/>
    <property type="match status" value="1"/>
</dbReference>
<keyword evidence="1" id="KW-0732">Signal</keyword>
<evidence type="ECO:0000313" key="3">
    <source>
        <dbReference type="Proteomes" id="UP000218022"/>
    </source>
</evidence>
<dbReference type="Pfam" id="PF03283">
    <property type="entry name" value="PAE"/>
    <property type="match status" value="1"/>
</dbReference>
<dbReference type="Gene3D" id="3.40.50.1820">
    <property type="entry name" value="alpha/beta hydrolase"/>
    <property type="match status" value="1"/>
</dbReference>
<dbReference type="GO" id="GO:0016787">
    <property type="term" value="F:hydrolase activity"/>
    <property type="evidence" value="ECO:0007669"/>
    <property type="project" value="InterPro"/>
</dbReference>
<dbReference type="PANTHER" id="PTHR21562:SF83">
    <property type="entry name" value="PECTIN ACETYLESTERASE 4"/>
    <property type="match status" value="1"/>
</dbReference>
<feature type="signal peptide" evidence="1">
    <location>
        <begin position="1"/>
        <end position="25"/>
    </location>
</feature>
<evidence type="ECO:0000313" key="2">
    <source>
        <dbReference type="EMBL" id="PCE25321.1"/>
    </source>
</evidence>
<reference evidence="2 3" key="1">
    <citation type="submission" date="2017-01" db="EMBL/GenBank/DDBJ databases">
        <title>Whole-Genome Shotgun Sequencing of Two beta-Proteobacterial Species in Search of the Bulgecin Biosynthetic Cluster.</title>
        <authorList>
            <person name="Horsman M.E."/>
            <person name="Marous D.R."/>
            <person name="Li R."/>
            <person name="Oliver R.A."/>
            <person name="Byun B."/>
            <person name="Emrich S.J."/>
            <person name="Boggess B."/>
            <person name="Townsend C.A."/>
            <person name="Mobashery S."/>
        </authorList>
    </citation>
    <scope>NUCLEOTIDE SEQUENCE [LARGE SCALE GENOMIC DNA]</scope>
    <source>
        <strain evidence="2 3">ATCC 31363</strain>
    </source>
</reference>
<dbReference type="InterPro" id="IPR029058">
    <property type="entry name" value="AB_hydrolase_fold"/>
</dbReference>
<dbReference type="PANTHER" id="PTHR21562">
    <property type="entry name" value="NOTUM-RELATED"/>
    <property type="match status" value="1"/>
</dbReference>
<name>A0A2A4EVY7_9BURK</name>
<organism evidence="2 3">
    <name type="scientific">Paraburkholderia acidicola</name>
    <dbReference type="NCBI Taxonomy" id="1912599"/>
    <lineage>
        <taxon>Bacteria</taxon>
        <taxon>Pseudomonadati</taxon>
        <taxon>Pseudomonadota</taxon>
        <taxon>Betaproteobacteria</taxon>
        <taxon>Burkholderiales</taxon>
        <taxon>Burkholderiaceae</taxon>
        <taxon>Paraburkholderia</taxon>
    </lineage>
</organism>
<sequence>MISIRLIARLCVAFLLSLTVFNAHAAAAAPATPDPSIPYYSWYEVTLPESTGASCGNGTPMRFYINRAQSDNMLVGFEPGGACWDYGTCSGDATGVEKTLGAANPDGIPHNYMDGTLTESLTSTFLSPIMTRINFLTWLVGEPKVETQDWTQVYLPYCSGDISTGNAVQNYTGPNGNWRIQHFAGMKNTQAVMQWLVSHGLSKPQRLLVWGVSAGGYSALTNYSTARDALQPQSFSSLLDDAGTVFVTPFNADPATHPSVRIYNYIKQQWNWAGTSGFLTKLRTTLGTAFDTNNVGSIYKGLSAKYPHDRLGFATFQQDKVISAFHYFLFDPTVEALPDVASKSTASLALFDQELPGIKTELNGLTNFGYYIPWARGDFVDNHMVTAITFAGTGINEDGINAHVGDFVNNLLNQKDPLDTPVMKAFRTDQSSDFSWTSIAAVFLNLFGVNPI</sequence>
<feature type="chain" id="PRO_5012833547" evidence="1">
    <location>
        <begin position="26"/>
        <end position="452"/>
    </location>
</feature>
<dbReference type="EMBL" id="MTZV01000004">
    <property type="protein sequence ID" value="PCE25321.1"/>
    <property type="molecule type" value="Genomic_DNA"/>
</dbReference>
<dbReference type="OrthoDB" id="9802991at2"/>